<evidence type="ECO:0000313" key="2">
    <source>
        <dbReference type="Proteomes" id="UP000602510"/>
    </source>
</evidence>
<reference evidence="1" key="1">
    <citation type="submission" date="2020-04" db="EMBL/GenBank/DDBJ databases">
        <title>Hybrid Assembly of Korean Phytophthora infestans isolates.</title>
        <authorList>
            <person name="Prokchorchik M."/>
            <person name="Lee Y."/>
            <person name="Seo J."/>
            <person name="Cho J.-H."/>
            <person name="Park Y.-E."/>
            <person name="Jang D.-C."/>
            <person name="Im J.-S."/>
            <person name="Choi J.-G."/>
            <person name="Park H.-J."/>
            <person name="Lee G.-B."/>
            <person name="Lee Y.-G."/>
            <person name="Hong S.-Y."/>
            <person name="Cho K."/>
            <person name="Sohn K.H."/>
        </authorList>
    </citation>
    <scope>NUCLEOTIDE SEQUENCE</scope>
    <source>
        <strain evidence="1">KR_1_A1</strain>
    </source>
</reference>
<dbReference type="EMBL" id="WSZM01000366">
    <property type="protein sequence ID" value="KAF4034485.1"/>
    <property type="molecule type" value="Genomic_DNA"/>
</dbReference>
<gene>
    <name evidence="1" type="ORF">GN244_ATG13583</name>
</gene>
<evidence type="ECO:0000313" key="1">
    <source>
        <dbReference type="EMBL" id="KAF4034485.1"/>
    </source>
</evidence>
<proteinExistence type="predicted"/>
<sequence length="199" mass="22375">MEEVQLSAWVEIWRTANGMDVRDEYLNTLPRYATEKNNKVTCKIDYWQEVHDMDAAFDHHTMSSVLTNCRSHRCLANEDGDDCYCRYKISTCDRGRMSVVYQQGVHVMHDIQAISPPHTRLTGPMKKSLEAKLDLFSSASTQQLYAHISLAIERNDLNGPAPLKTQVDRSCGAGGGIILVTTLVKSHQLLSLRCTTSSV</sequence>
<keyword evidence="2" id="KW-1185">Reference proteome</keyword>
<protein>
    <submittedName>
        <fullName evidence="1">Uncharacterized protein</fullName>
    </submittedName>
</protein>
<accession>A0A833SXG6</accession>
<dbReference type="Proteomes" id="UP000602510">
    <property type="component" value="Unassembled WGS sequence"/>
</dbReference>
<comment type="caution">
    <text evidence="1">The sequence shown here is derived from an EMBL/GenBank/DDBJ whole genome shotgun (WGS) entry which is preliminary data.</text>
</comment>
<name>A0A833SXG6_PHYIN</name>
<dbReference type="AlphaFoldDB" id="A0A833SXG6"/>
<organism evidence="1 2">
    <name type="scientific">Phytophthora infestans</name>
    <name type="common">Potato late blight agent</name>
    <name type="synonym">Botrytis infestans</name>
    <dbReference type="NCBI Taxonomy" id="4787"/>
    <lineage>
        <taxon>Eukaryota</taxon>
        <taxon>Sar</taxon>
        <taxon>Stramenopiles</taxon>
        <taxon>Oomycota</taxon>
        <taxon>Peronosporomycetes</taxon>
        <taxon>Peronosporales</taxon>
        <taxon>Peronosporaceae</taxon>
        <taxon>Phytophthora</taxon>
    </lineage>
</organism>